<name>A0ACC2W3D9_9TREE</name>
<sequence length="979" mass="106045">MLATPIPYQDASSQERYSFLQPPMFSSSAEKGFSSSLESTSIRSNWTSSGQMASMPWGAQAQNRKGARSTTPNLGYSEHDSASTTMIACSNSTSSLDKQVIQDAIPLSQPLQRFGTASTLETPGAPQTRVLTRSTDSFELFDSPSITPMHFPTPPEKPSYSLAQYQSSQVTPPAHRPVTPEPVEPRTPTLVSPDTGRFDNTVRSYPSPVQAGFRTPSSRYSAETSGRRDVSASSFKAARALNFDIQYSPIVTVPSNDQRPRTDSFGASAIGEGYSASRSTAARMPDIRESLQRSPSRYINYGFDMIESPAIDLGDVVSEEPAKEGRVYGFAESRGFAPHLTPSNDTPNLSISGLVSSPPSVDSGVDYNTVHTTVVTPEDRNFPNIGSPQRENWTSPGVIGLVDVYTNDNSGKPKTGFKEKFSQSMLNLLGDTKKTKRQQADGNVDPETSQWPRKMTKKEKRKSVTDLLGPSVPRTTYDWNQPKPVQSETPGAKARSSLFKRSESTPAQLAMMADPRCTGPSSSLDPALSKRSRFFPSRNARMEPRSLPISPSMPALSASMRQQSASDLRIQTWLNASQAALLETQTGRYDFGRAALQEQPRAGPTALKQYSFSSTHLPRMRKPTEDGQTEVRASAALQKSGVAGQEAMPPVACAAVSTRRRASEEADETRTSSISKLASWLGIRRGVSKKASGLREEVGGKSVVAPVAQLAASRSDIPAGLAPSRKTASFANLHQILSPSTAEDRAEKQSRRRSGGDCENLTSCFSALSISHRPTINEHGFLQFSAPFHGSARFTITPSASHWSIAQSIESTETYPAPEPAFAAPGMERDLSRLTEREEEDTGRQDYHALPTTTTRKPVPVTQSYRKPLPAAPTESLGTSPQSLSVPAFEHTRRHSGRLDRRVQGLSIGSLSSMSTAITDGEEHRAIIRTVLASPIHVDTPSGAAPVVARGVSMDLNALTPEERRAVGFGPVDRHPVPN</sequence>
<gene>
    <name evidence="1" type="ORF">QFC20_004156</name>
</gene>
<evidence type="ECO:0000313" key="2">
    <source>
        <dbReference type="Proteomes" id="UP001230649"/>
    </source>
</evidence>
<dbReference type="EMBL" id="JASBWS010000045">
    <property type="protein sequence ID" value="KAJ9105918.1"/>
    <property type="molecule type" value="Genomic_DNA"/>
</dbReference>
<proteinExistence type="predicted"/>
<dbReference type="Proteomes" id="UP001230649">
    <property type="component" value="Unassembled WGS sequence"/>
</dbReference>
<organism evidence="1 2">
    <name type="scientific">Naganishia adeliensis</name>
    <dbReference type="NCBI Taxonomy" id="92952"/>
    <lineage>
        <taxon>Eukaryota</taxon>
        <taxon>Fungi</taxon>
        <taxon>Dikarya</taxon>
        <taxon>Basidiomycota</taxon>
        <taxon>Agaricomycotina</taxon>
        <taxon>Tremellomycetes</taxon>
        <taxon>Filobasidiales</taxon>
        <taxon>Filobasidiaceae</taxon>
        <taxon>Naganishia</taxon>
    </lineage>
</organism>
<comment type="caution">
    <text evidence="1">The sequence shown here is derived from an EMBL/GenBank/DDBJ whole genome shotgun (WGS) entry which is preliminary data.</text>
</comment>
<protein>
    <submittedName>
        <fullName evidence="1">Uncharacterized protein</fullName>
    </submittedName>
</protein>
<reference evidence="1" key="1">
    <citation type="submission" date="2023-04" db="EMBL/GenBank/DDBJ databases">
        <title>Draft Genome sequencing of Naganishia species isolated from polar environments using Oxford Nanopore Technology.</title>
        <authorList>
            <person name="Leo P."/>
            <person name="Venkateswaran K."/>
        </authorList>
    </citation>
    <scope>NUCLEOTIDE SEQUENCE</scope>
    <source>
        <strain evidence="1">MNA-CCFEE 5262</strain>
    </source>
</reference>
<keyword evidence="2" id="KW-1185">Reference proteome</keyword>
<accession>A0ACC2W3D9</accession>
<evidence type="ECO:0000313" key="1">
    <source>
        <dbReference type="EMBL" id="KAJ9105918.1"/>
    </source>
</evidence>